<accession>A0A1D2MRM0</accession>
<feature type="region of interest" description="Disordered" evidence="1">
    <location>
        <begin position="211"/>
        <end position="255"/>
    </location>
</feature>
<evidence type="ECO:0008006" key="5">
    <source>
        <dbReference type="Google" id="ProtNLM"/>
    </source>
</evidence>
<feature type="compositionally biased region" description="Polar residues" evidence="1">
    <location>
        <begin position="223"/>
        <end position="239"/>
    </location>
</feature>
<feature type="transmembrane region" description="Helical" evidence="2">
    <location>
        <begin position="96"/>
        <end position="114"/>
    </location>
</feature>
<name>A0A1D2MRM0_ORCCI</name>
<feature type="non-terminal residue" evidence="3">
    <location>
        <position position="278"/>
    </location>
</feature>
<gene>
    <name evidence="3" type="ORF">Ocin01_11216</name>
</gene>
<feature type="transmembrane region" description="Helical" evidence="2">
    <location>
        <begin position="126"/>
        <end position="147"/>
    </location>
</feature>
<keyword evidence="4" id="KW-1185">Reference proteome</keyword>
<evidence type="ECO:0000256" key="2">
    <source>
        <dbReference type="SAM" id="Phobius"/>
    </source>
</evidence>
<protein>
    <recommendedName>
        <fullName evidence="5">Transmembrane protein</fullName>
    </recommendedName>
</protein>
<evidence type="ECO:0000313" key="4">
    <source>
        <dbReference type="Proteomes" id="UP000094527"/>
    </source>
</evidence>
<organism evidence="3 4">
    <name type="scientific">Orchesella cincta</name>
    <name type="common">Springtail</name>
    <name type="synonym">Podura cincta</name>
    <dbReference type="NCBI Taxonomy" id="48709"/>
    <lineage>
        <taxon>Eukaryota</taxon>
        <taxon>Metazoa</taxon>
        <taxon>Ecdysozoa</taxon>
        <taxon>Arthropoda</taxon>
        <taxon>Hexapoda</taxon>
        <taxon>Collembola</taxon>
        <taxon>Entomobryomorpha</taxon>
        <taxon>Entomobryoidea</taxon>
        <taxon>Orchesellidae</taxon>
        <taxon>Orchesellinae</taxon>
        <taxon>Orchesella</taxon>
    </lineage>
</organism>
<dbReference type="OrthoDB" id="2354286at2759"/>
<dbReference type="EMBL" id="LJIJ01000667">
    <property type="protein sequence ID" value="ODM95464.1"/>
    <property type="molecule type" value="Genomic_DNA"/>
</dbReference>
<dbReference type="Proteomes" id="UP000094527">
    <property type="component" value="Unassembled WGS sequence"/>
</dbReference>
<feature type="transmembrane region" description="Helical" evidence="2">
    <location>
        <begin position="12"/>
        <end position="34"/>
    </location>
</feature>
<reference evidence="3 4" key="1">
    <citation type="journal article" date="2016" name="Genome Biol. Evol.">
        <title>Gene Family Evolution Reflects Adaptation to Soil Environmental Stressors in the Genome of the Collembolan Orchesella cincta.</title>
        <authorList>
            <person name="Faddeeva-Vakhrusheva A."/>
            <person name="Derks M.F."/>
            <person name="Anvar S.Y."/>
            <person name="Agamennone V."/>
            <person name="Suring W."/>
            <person name="Smit S."/>
            <person name="van Straalen N.M."/>
            <person name="Roelofs D."/>
        </authorList>
    </citation>
    <scope>NUCLEOTIDE SEQUENCE [LARGE SCALE GENOMIC DNA]</scope>
    <source>
        <tissue evidence="3">Mixed pool</tissue>
    </source>
</reference>
<feature type="transmembrane region" description="Helical" evidence="2">
    <location>
        <begin position="61"/>
        <end position="84"/>
    </location>
</feature>
<keyword evidence="2" id="KW-1133">Transmembrane helix</keyword>
<proteinExistence type="predicted"/>
<comment type="caution">
    <text evidence="3">The sequence shown here is derived from an EMBL/GenBank/DDBJ whole genome shotgun (WGS) entry which is preliminary data.</text>
</comment>
<evidence type="ECO:0000256" key="1">
    <source>
        <dbReference type="SAM" id="MobiDB-lite"/>
    </source>
</evidence>
<evidence type="ECO:0000313" key="3">
    <source>
        <dbReference type="EMBL" id="ODM95464.1"/>
    </source>
</evidence>
<sequence length="278" mass="31167">MSCKPCCCVSYRTAALVVGVLQIIFSAFKVIVLINQIESIQNPKSRQGEIWEWSYTHPDKVFVAMFFGPLGIILQVLFASFLIHGIRKSQLYLIKAELIFLVLGFAETAIRVILNFDSNLTGFLDFSVQFLPIFEQTCYIYVVYCAYLETQDMLSPMNEFHASMYPYFDGQSGGVSDLESYSQPPPERFSYPPNYYPQSLSGQVGTPPYHPKYYPSQVGRQADTFNPQQPTSQRYGQQNLDDENPQPDPAAEGTAGAMNMLPATMMMGTGIPLACTIT</sequence>
<keyword evidence="2" id="KW-0812">Transmembrane</keyword>
<keyword evidence="2" id="KW-0472">Membrane</keyword>
<dbReference type="AlphaFoldDB" id="A0A1D2MRM0"/>